<proteinExistence type="predicted"/>
<keyword evidence="1" id="KW-1133">Transmembrane helix</keyword>
<feature type="transmembrane region" description="Helical" evidence="1">
    <location>
        <begin position="21"/>
        <end position="41"/>
    </location>
</feature>
<dbReference type="OrthoDB" id="79586at2157"/>
<sequence>MNKRDKISENSEQSTKTQINRTKLIFIGIFILIMVVAGAGLDQLPSQIWTFIFILIMVVAGVAVGYMISNDSNQEDINTLNLTNNKTFTLSTNGGNIIKPKLGYSQIELANLKFFVDDKYANLYYKGDYYDTFIGGKDYGNYSEKDDSYFPTTDYARISSYVNDSEFRISISSSKYPEYVNELGNIGNNSNLSREQINIDGHEIEISRTGKDFGSQSLSENMTTAFFDYNGKSIFIVWDGQEYDKYLLESFFQLN</sequence>
<evidence type="ECO:0000313" key="3">
    <source>
        <dbReference type="Proteomes" id="UP000077275"/>
    </source>
</evidence>
<keyword evidence="1" id="KW-0812">Transmembrane</keyword>
<evidence type="ECO:0000313" key="2">
    <source>
        <dbReference type="EMBL" id="KZX17788.1"/>
    </source>
</evidence>
<dbReference type="RefSeq" id="WP_067257333.1">
    <property type="nucleotide sequence ID" value="NZ_LWMW01000011.1"/>
</dbReference>
<comment type="caution">
    <text evidence="2">The sequence shown here is derived from an EMBL/GenBank/DDBJ whole genome shotgun (WGS) entry which is preliminary data.</text>
</comment>
<organism evidence="2 3">
    <name type="scientific">Methanobrevibacter cuticularis</name>
    <dbReference type="NCBI Taxonomy" id="47311"/>
    <lineage>
        <taxon>Archaea</taxon>
        <taxon>Methanobacteriati</taxon>
        <taxon>Methanobacteriota</taxon>
        <taxon>Methanomada group</taxon>
        <taxon>Methanobacteria</taxon>
        <taxon>Methanobacteriales</taxon>
        <taxon>Methanobacteriaceae</taxon>
        <taxon>Methanobrevibacter</taxon>
    </lineage>
</organism>
<feature type="transmembrane region" description="Helical" evidence="1">
    <location>
        <begin position="47"/>
        <end position="68"/>
    </location>
</feature>
<dbReference type="PATRIC" id="fig|47311.3.peg.91"/>
<evidence type="ECO:0000256" key="1">
    <source>
        <dbReference type="SAM" id="Phobius"/>
    </source>
</evidence>
<keyword evidence="1" id="KW-0472">Membrane</keyword>
<dbReference type="EMBL" id="LWMW01000011">
    <property type="protein sequence ID" value="KZX17788.1"/>
    <property type="molecule type" value="Genomic_DNA"/>
</dbReference>
<dbReference type="Proteomes" id="UP000077275">
    <property type="component" value="Unassembled WGS sequence"/>
</dbReference>
<dbReference type="AlphaFoldDB" id="A0A166FL41"/>
<name>A0A166FL41_9EURY</name>
<reference evidence="2 3" key="1">
    <citation type="submission" date="2016-04" db="EMBL/GenBank/DDBJ databases">
        <title>Genome sequence of Methanobrevibacter cuticularis DSM 11139.</title>
        <authorList>
            <person name="Poehlein A."/>
            <person name="Seedorf H."/>
            <person name="Daniel R."/>
        </authorList>
    </citation>
    <scope>NUCLEOTIDE SEQUENCE [LARGE SCALE GENOMIC DNA]</scope>
    <source>
        <strain evidence="2 3">DSM 11139</strain>
    </source>
</reference>
<gene>
    <name evidence="2" type="ORF">MBCUT_00830</name>
</gene>
<keyword evidence="3" id="KW-1185">Reference proteome</keyword>
<accession>A0A166FL41</accession>
<protein>
    <submittedName>
        <fullName evidence="2">Uncharacterized protein</fullName>
    </submittedName>
</protein>